<evidence type="ECO:0000313" key="3">
    <source>
        <dbReference type="EMBL" id="ESS60504.1"/>
    </source>
</evidence>
<evidence type="ECO:0000256" key="1">
    <source>
        <dbReference type="SAM" id="MobiDB-lite"/>
    </source>
</evidence>
<dbReference type="AlphaFoldDB" id="V5AZ30"/>
<protein>
    <submittedName>
        <fullName evidence="3">Uncharacterized protein</fullName>
    </submittedName>
</protein>
<feature type="transmembrane region" description="Helical" evidence="2">
    <location>
        <begin position="192"/>
        <end position="213"/>
    </location>
</feature>
<organism evidence="3 4">
    <name type="scientific">Trypanosoma cruzi Dm28c</name>
    <dbReference type="NCBI Taxonomy" id="1416333"/>
    <lineage>
        <taxon>Eukaryota</taxon>
        <taxon>Discoba</taxon>
        <taxon>Euglenozoa</taxon>
        <taxon>Kinetoplastea</taxon>
        <taxon>Metakinetoplastina</taxon>
        <taxon>Trypanosomatida</taxon>
        <taxon>Trypanosomatidae</taxon>
        <taxon>Trypanosoma</taxon>
        <taxon>Schizotrypanum</taxon>
    </lineage>
</organism>
<sequence length="249" mass="28160">MEDGFNFVLFYFSAFVLRLAAAWAAVQCCVSASILFVLFVWHFSVVVCALGCFAFFVFVGTHTAHMLQCSWLFLLHSVLAVACGCRSPAVLVGERRRWWSCAPVGEGRRRPLLTVTVFAAGDLARWRYWCNHQPRWTGTAPRLSLPSSSSEPTADTRGARQRHDYKQDVYESTDRKIVWTLVPRVWLLPPYFFIRPCVCAVCAYGAAACCAMLTHVREERRLKCLRTANSPLLFNVTISSFGALDGRRF</sequence>
<feature type="compositionally biased region" description="Low complexity" evidence="1">
    <location>
        <begin position="141"/>
        <end position="150"/>
    </location>
</feature>
<reference evidence="3 4" key="1">
    <citation type="journal article" date="2014" name="Genome Announc.">
        <title>Trypanosoma cruzi Clone Dm28c Draft Genome Sequence.</title>
        <authorList>
            <person name="Grisard E.C."/>
            <person name="Teixeira S.M."/>
            <person name="de Almeida L.G."/>
            <person name="Stoco P.H."/>
            <person name="Gerber A.L."/>
            <person name="Talavera-Lopez C."/>
            <person name="Lima O.C."/>
            <person name="Andersson B."/>
            <person name="de Vasconcelos A.T."/>
        </authorList>
    </citation>
    <scope>NUCLEOTIDE SEQUENCE [LARGE SCALE GENOMIC DNA]</scope>
    <source>
        <strain evidence="3 4">Dm28c</strain>
    </source>
</reference>
<evidence type="ECO:0000313" key="4">
    <source>
        <dbReference type="Proteomes" id="UP000017861"/>
    </source>
</evidence>
<comment type="caution">
    <text evidence="3">The sequence shown here is derived from an EMBL/GenBank/DDBJ whole genome shotgun (WGS) entry which is preliminary data.</text>
</comment>
<name>V5AZ30_TRYCR</name>
<keyword evidence="2" id="KW-1133">Transmembrane helix</keyword>
<keyword evidence="2" id="KW-0812">Transmembrane</keyword>
<feature type="region of interest" description="Disordered" evidence="1">
    <location>
        <begin position="139"/>
        <end position="163"/>
    </location>
</feature>
<evidence type="ECO:0000256" key="2">
    <source>
        <dbReference type="SAM" id="Phobius"/>
    </source>
</evidence>
<dbReference type="OrthoDB" id="10541063at2759"/>
<proteinExistence type="predicted"/>
<dbReference type="EMBL" id="AYLP01000457">
    <property type="protein sequence ID" value="ESS60504.1"/>
    <property type="molecule type" value="Genomic_DNA"/>
</dbReference>
<gene>
    <name evidence="3" type="ORF">TCDM_11963</name>
</gene>
<feature type="transmembrane region" description="Helical" evidence="2">
    <location>
        <begin position="34"/>
        <end position="59"/>
    </location>
</feature>
<dbReference type="Proteomes" id="UP000017861">
    <property type="component" value="Unassembled WGS sequence"/>
</dbReference>
<keyword evidence="2" id="KW-0472">Membrane</keyword>
<dbReference type="VEuPathDB" id="TriTrypDB:TCDM_11963"/>
<feature type="transmembrane region" description="Helical" evidence="2">
    <location>
        <begin position="71"/>
        <end position="89"/>
    </location>
</feature>
<accession>V5AZ30</accession>